<organism evidence="2 3">
    <name type="scientific">Rhizophagus irregularis</name>
    <dbReference type="NCBI Taxonomy" id="588596"/>
    <lineage>
        <taxon>Eukaryota</taxon>
        <taxon>Fungi</taxon>
        <taxon>Fungi incertae sedis</taxon>
        <taxon>Mucoromycota</taxon>
        <taxon>Glomeromycotina</taxon>
        <taxon>Glomeromycetes</taxon>
        <taxon>Glomerales</taxon>
        <taxon>Glomeraceae</taxon>
        <taxon>Rhizophagus</taxon>
    </lineage>
</organism>
<proteinExistence type="predicted"/>
<protein>
    <submittedName>
        <fullName evidence="2">Uncharacterized protein</fullName>
    </submittedName>
</protein>
<name>A0A2I1H6E1_9GLOM</name>
<evidence type="ECO:0000313" key="2">
    <source>
        <dbReference type="EMBL" id="PKY54445.1"/>
    </source>
</evidence>
<evidence type="ECO:0000313" key="3">
    <source>
        <dbReference type="Proteomes" id="UP000234323"/>
    </source>
</evidence>
<dbReference type="EMBL" id="LLXI01001611">
    <property type="protein sequence ID" value="PKY54445.1"/>
    <property type="molecule type" value="Genomic_DNA"/>
</dbReference>
<keyword evidence="3" id="KW-1185">Reference proteome</keyword>
<gene>
    <name evidence="2" type="ORF">RhiirA4_473265</name>
</gene>
<comment type="caution">
    <text evidence="2">The sequence shown here is derived from an EMBL/GenBank/DDBJ whole genome shotgun (WGS) entry which is preliminary data.</text>
</comment>
<dbReference type="AlphaFoldDB" id="A0A2I1H6E1"/>
<feature type="region of interest" description="Disordered" evidence="1">
    <location>
        <begin position="1"/>
        <end position="60"/>
    </location>
</feature>
<feature type="compositionally biased region" description="Acidic residues" evidence="1">
    <location>
        <begin position="20"/>
        <end position="30"/>
    </location>
</feature>
<reference evidence="2 3" key="1">
    <citation type="submission" date="2015-10" db="EMBL/GenBank/DDBJ databases">
        <title>Genome analyses suggest a sexual origin of heterokaryosis in a supposedly ancient asexual fungus.</title>
        <authorList>
            <person name="Ropars J."/>
            <person name="Sedzielewska K."/>
            <person name="Noel J."/>
            <person name="Charron P."/>
            <person name="Farinelli L."/>
            <person name="Marton T."/>
            <person name="Kruger M."/>
            <person name="Pelin A."/>
            <person name="Brachmann A."/>
            <person name="Corradi N."/>
        </authorList>
    </citation>
    <scope>NUCLEOTIDE SEQUENCE [LARGE SCALE GENOMIC DNA]</scope>
    <source>
        <strain evidence="2 3">A4</strain>
    </source>
</reference>
<accession>A0A2I1H6E1</accession>
<evidence type="ECO:0000256" key="1">
    <source>
        <dbReference type="SAM" id="MobiDB-lite"/>
    </source>
</evidence>
<sequence length="80" mass="8933">MKAFEEEEARMEKERQNETLPEEIAVDTEPELLYSVSTSDSDDDLADDSDSDSGDESDDTQYSIAEFMLCLRSILASADS</sequence>
<feature type="compositionally biased region" description="Acidic residues" evidence="1">
    <location>
        <begin position="40"/>
        <end position="59"/>
    </location>
</feature>
<dbReference type="Proteomes" id="UP000234323">
    <property type="component" value="Unassembled WGS sequence"/>
</dbReference>